<accession>A0A7J6VGD4</accession>
<sequence length="66" mass="7420">MSYHEMASWMDFSVGATESDCHGRAPPAATVDQPEASYCNSLPDIWSKYQKGSHNGWLDQYCFSAR</sequence>
<protein>
    <submittedName>
        <fullName evidence="1">Uncharacterized protein</fullName>
    </submittedName>
</protein>
<evidence type="ECO:0000313" key="2">
    <source>
        <dbReference type="Proteomes" id="UP000554482"/>
    </source>
</evidence>
<keyword evidence="2" id="KW-1185">Reference proteome</keyword>
<evidence type="ECO:0000313" key="1">
    <source>
        <dbReference type="EMBL" id="KAF5183963.1"/>
    </source>
</evidence>
<name>A0A7J6VGD4_THATH</name>
<dbReference type="Proteomes" id="UP000554482">
    <property type="component" value="Unassembled WGS sequence"/>
</dbReference>
<organism evidence="1 2">
    <name type="scientific">Thalictrum thalictroides</name>
    <name type="common">Rue-anemone</name>
    <name type="synonym">Anemone thalictroides</name>
    <dbReference type="NCBI Taxonomy" id="46969"/>
    <lineage>
        <taxon>Eukaryota</taxon>
        <taxon>Viridiplantae</taxon>
        <taxon>Streptophyta</taxon>
        <taxon>Embryophyta</taxon>
        <taxon>Tracheophyta</taxon>
        <taxon>Spermatophyta</taxon>
        <taxon>Magnoliopsida</taxon>
        <taxon>Ranunculales</taxon>
        <taxon>Ranunculaceae</taxon>
        <taxon>Thalictroideae</taxon>
        <taxon>Thalictrum</taxon>
    </lineage>
</organism>
<gene>
    <name evidence="1" type="ORF">FRX31_026454</name>
</gene>
<dbReference type="EMBL" id="JABWDY010032725">
    <property type="protein sequence ID" value="KAF5183963.1"/>
    <property type="molecule type" value="Genomic_DNA"/>
</dbReference>
<dbReference type="AlphaFoldDB" id="A0A7J6VGD4"/>
<reference evidence="1 2" key="1">
    <citation type="submission" date="2020-06" db="EMBL/GenBank/DDBJ databases">
        <title>Transcriptomic and genomic resources for Thalictrum thalictroides and T. hernandezii: Facilitating candidate gene discovery in an emerging model plant lineage.</title>
        <authorList>
            <person name="Arias T."/>
            <person name="Riano-Pachon D.M."/>
            <person name="Di Stilio V.S."/>
        </authorList>
    </citation>
    <scope>NUCLEOTIDE SEQUENCE [LARGE SCALE GENOMIC DNA]</scope>
    <source>
        <strain evidence="2">cv. WT478/WT964</strain>
        <tissue evidence="1">Leaves</tissue>
    </source>
</reference>
<comment type="caution">
    <text evidence="1">The sequence shown here is derived from an EMBL/GenBank/DDBJ whole genome shotgun (WGS) entry which is preliminary data.</text>
</comment>
<proteinExistence type="predicted"/>